<evidence type="ECO:0000313" key="1">
    <source>
        <dbReference type="EMBL" id="KAL2049123.1"/>
    </source>
</evidence>
<keyword evidence="2" id="KW-1185">Reference proteome</keyword>
<evidence type="ECO:0000313" key="2">
    <source>
        <dbReference type="Proteomes" id="UP001590951"/>
    </source>
</evidence>
<dbReference type="Proteomes" id="UP001590951">
    <property type="component" value="Unassembled WGS sequence"/>
</dbReference>
<name>A0ABR4ATU9_9LECA</name>
<dbReference type="EMBL" id="JBHFEH010000071">
    <property type="protein sequence ID" value="KAL2049123.1"/>
    <property type="molecule type" value="Genomic_DNA"/>
</dbReference>
<comment type="caution">
    <text evidence="1">The sequence shown here is derived from an EMBL/GenBank/DDBJ whole genome shotgun (WGS) entry which is preliminary data.</text>
</comment>
<reference evidence="1 2" key="1">
    <citation type="submission" date="2024-09" db="EMBL/GenBank/DDBJ databases">
        <title>Rethinking Asexuality: The Enigmatic Case of Functional Sexual Genes in Lepraria (Stereocaulaceae).</title>
        <authorList>
            <person name="Doellman M."/>
            <person name="Sun Y."/>
            <person name="Barcenas-Pena A."/>
            <person name="Lumbsch H.T."/>
            <person name="Grewe F."/>
        </authorList>
    </citation>
    <scope>NUCLEOTIDE SEQUENCE [LARGE SCALE GENOMIC DNA]</scope>
    <source>
        <strain evidence="1 2">Grewe 0041</strain>
    </source>
</reference>
<proteinExistence type="predicted"/>
<gene>
    <name evidence="1" type="ORF">ABVK25_010635</name>
</gene>
<sequence>MVLFLFLGLAAVRGWKRLVVCAIGTVACRSSDITRDDAHDAHNAIILLWCLRLMSMISSYPPKLITHYLNLFLVAAVTVVGAPQSDKNEYYCGWETYGSPRIQDCRPLLESFANYQDNSIRFFDEEQLRADKSGSWPGATSILGPMQLSQAMQVPRYYTSNSCNFALMSYAQGPGQPVLAFGASDWASINAGGNLILVECLLNGPIGQGGVVVIRSSTQPYNGALSLWMWESGSIFDMTMNSVTNHQGGIIPTPGNMLNASSSSINGSYVAPNLLTTGPTNVAVGSEATS</sequence>
<organism evidence="1 2">
    <name type="scientific">Lepraria finkii</name>
    <dbReference type="NCBI Taxonomy" id="1340010"/>
    <lineage>
        <taxon>Eukaryota</taxon>
        <taxon>Fungi</taxon>
        <taxon>Dikarya</taxon>
        <taxon>Ascomycota</taxon>
        <taxon>Pezizomycotina</taxon>
        <taxon>Lecanoromycetes</taxon>
        <taxon>OSLEUM clade</taxon>
        <taxon>Lecanoromycetidae</taxon>
        <taxon>Lecanorales</taxon>
        <taxon>Lecanorineae</taxon>
        <taxon>Stereocaulaceae</taxon>
        <taxon>Lepraria</taxon>
    </lineage>
</organism>
<accession>A0ABR4ATU9</accession>
<protein>
    <submittedName>
        <fullName evidence="1">Uncharacterized protein</fullName>
    </submittedName>
</protein>